<evidence type="ECO:0000313" key="3">
    <source>
        <dbReference type="Proteomes" id="UP001054837"/>
    </source>
</evidence>
<evidence type="ECO:0000313" key="2">
    <source>
        <dbReference type="EMBL" id="GIY79932.1"/>
    </source>
</evidence>
<dbReference type="Proteomes" id="UP001054837">
    <property type="component" value="Unassembled WGS sequence"/>
</dbReference>
<comment type="caution">
    <text evidence="2">The sequence shown here is derived from an EMBL/GenBank/DDBJ whole genome shotgun (WGS) entry which is preliminary data.</text>
</comment>
<proteinExistence type="predicted"/>
<accession>A0AAV4WAW1</accession>
<reference evidence="2 3" key="1">
    <citation type="submission" date="2021-06" db="EMBL/GenBank/DDBJ databases">
        <title>Caerostris darwini draft genome.</title>
        <authorList>
            <person name="Kono N."/>
            <person name="Arakawa K."/>
        </authorList>
    </citation>
    <scope>NUCLEOTIDE SEQUENCE [LARGE SCALE GENOMIC DNA]</scope>
</reference>
<name>A0AAV4WAW1_9ARAC</name>
<evidence type="ECO:0000256" key="1">
    <source>
        <dbReference type="SAM" id="MobiDB-lite"/>
    </source>
</evidence>
<dbReference type="AlphaFoldDB" id="A0AAV4WAW1"/>
<feature type="region of interest" description="Disordered" evidence="1">
    <location>
        <begin position="79"/>
        <end position="112"/>
    </location>
</feature>
<protein>
    <submittedName>
        <fullName evidence="2">Uncharacterized protein</fullName>
    </submittedName>
</protein>
<feature type="region of interest" description="Disordered" evidence="1">
    <location>
        <begin position="1"/>
        <end position="28"/>
    </location>
</feature>
<organism evidence="2 3">
    <name type="scientific">Caerostris darwini</name>
    <dbReference type="NCBI Taxonomy" id="1538125"/>
    <lineage>
        <taxon>Eukaryota</taxon>
        <taxon>Metazoa</taxon>
        <taxon>Ecdysozoa</taxon>
        <taxon>Arthropoda</taxon>
        <taxon>Chelicerata</taxon>
        <taxon>Arachnida</taxon>
        <taxon>Araneae</taxon>
        <taxon>Araneomorphae</taxon>
        <taxon>Entelegynae</taxon>
        <taxon>Araneoidea</taxon>
        <taxon>Araneidae</taxon>
        <taxon>Caerostris</taxon>
    </lineage>
</organism>
<keyword evidence="3" id="KW-1185">Reference proteome</keyword>
<sequence>MLHLAKYKPKSTFPKQHGRRMNENAHNDECSQTLINSLRTTASQLAFNKDFAICIRKHSFQSRIFRPVCLSQCYKALKSPTARDPNRQSHHSSQNVKLGRSFYESSKGIRRR</sequence>
<dbReference type="EMBL" id="BPLQ01014465">
    <property type="protein sequence ID" value="GIY79932.1"/>
    <property type="molecule type" value="Genomic_DNA"/>
</dbReference>
<gene>
    <name evidence="2" type="ORF">CDAR_384851</name>
</gene>